<proteinExistence type="predicted"/>
<organism evidence="1 2">
    <name type="scientific">Massilia aquatica</name>
    <dbReference type="NCBI Taxonomy" id="2609000"/>
    <lineage>
        <taxon>Bacteria</taxon>
        <taxon>Pseudomonadati</taxon>
        <taxon>Pseudomonadota</taxon>
        <taxon>Betaproteobacteria</taxon>
        <taxon>Burkholderiales</taxon>
        <taxon>Oxalobacteraceae</taxon>
        <taxon>Telluria group</taxon>
        <taxon>Massilia</taxon>
    </lineage>
</organism>
<evidence type="ECO:0000313" key="1">
    <source>
        <dbReference type="EMBL" id="NHZ42673.1"/>
    </source>
</evidence>
<protein>
    <submittedName>
        <fullName evidence="1">Uncharacterized protein</fullName>
    </submittedName>
</protein>
<comment type="caution">
    <text evidence="1">The sequence shown here is derived from an EMBL/GenBank/DDBJ whole genome shotgun (WGS) entry which is preliminary data.</text>
</comment>
<reference evidence="1 2" key="1">
    <citation type="submission" date="2019-09" db="EMBL/GenBank/DDBJ databases">
        <title>Taxonomy of Antarctic Massilia spp.: description of Massilia rubra sp. nov., Massilia aquatica sp. nov., Massilia mucilaginosa sp. nov., Massilia frigida sp. nov. isolated from streams, lakes and regoliths.</title>
        <authorList>
            <person name="Holochova P."/>
            <person name="Sedlacek I."/>
            <person name="Kralova S."/>
            <person name="Maslanova I."/>
            <person name="Busse H.-J."/>
            <person name="Stankova E."/>
            <person name="Vrbovska V."/>
            <person name="Kovarovic V."/>
            <person name="Bartak M."/>
            <person name="Svec P."/>
            <person name="Pantucek R."/>
        </authorList>
    </citation>
    <scope>NUCLEOTIDE SEQUENCE [LARGE SCALE GENOMIC DNA]</scope>
    <source>
        <strain evidence="1 2">CCM 8693</strain>
    </source>
</reference>
<dbReference type="Proteomes" id="UP000819052">
    <property type="component" value="Unassembled WGS sequence"/>
</dbReference>
<gene>
    <name evidence="1" type="ORF">F1609_21220</name>
</gene>
<accession>A0ABX0M663</accession>
<evidence type="ECO:0000313" key="2">
    <source>
        <dbReference type="Proteomes" id="UP000819052"/>
    </source>
</evidence>
<keyword evidence="2" id="KW-1185">Reference proteome</keyword>
<dbReference type="RefSeq" id="WP_167078667.1">
    <property type="nucleotide sequence ID" value="NZ_VVIW01000014.1"/>
</dbReference>
<dbReference type="EMBL" id="VVIW01000014">
    <property type="protein sequence ID" value="NHZ42673.1"/>
    <property type="molecule type" value="Genomic_DNA"/>
</dbReference>
<sequence length="142" mass="15628">MRLPRIEIYINDKSGISVAHVKVDGETLIFDFSLDQLLVEGEGNAALTLGESALTVLKLWHPNILKDVAAPAPISRAEIKESLSQELIGLSISERTDKYIDTIDNLLSESSIELGADFLVNSWPVIRKRIIELKVSGSDSKI</sequence>
<name>A0ABX0M663_9BURK</name>